<comment type="caution">
    <text evidence="2">The sequence shown here is derived from an EMBL/GenBank/DDBJ whole genome shotgun (WGS) entry which is preliminary data.</text>
</comment>
<evidence type="ECO:0000256" key="1">
    <source>
        <dbReference type="SAM" id="MobiDB-lite"/>
    </source>
</evidence>
<dbReference type="EMBL" id="ASHM01029018">
    <property type="protein sequence ID" value="PNX75424.1"/>
    <property type="molecule type" value="Genomic_DNA"/>
</dbReference>
<dbReference type="Proteomes" id="UP000236291">
    <property type="component" value="Unassembled WGS sequence"/>
</dbReference>
<sequence length="62" mass="6436">MGKSGARSGMGTLGAGVKSCGLTLLLYVMPYRLKVGGISTDDDMSRTSGDTNDRGVDSTYSK</sequence>
<gene>
    <name evidence="2" type="ORF">L195_g031360</name>
</gene>
<reference evidence="2 3" key="1">
    <citation type="journal article" date="2014" name="Am. J. Bot.">
        <title>Genome assembly and annotation for red clover (Trifolium pratense; Fabaceae).</title>
        <authorList>
            <person name="Istvanek J."/>
            <person name="Jaros M."/>
            <person name="Krenek A."/>
            <person name="Repkova J."/>
        </authorList>
    </citation>
    <scope>NUCLEOTIDE SEQUENCE [LARGE SCALE GENOMIC DNA]</scope>
    <source>
        <strain evidence="3">cv. Tatra</strain>
        <tissue evidence="2">Young leaves</tissue>
    </source>
</reference>
<accession>A0A2K3LA77</accession>
<name>A0A2K3LA77_TRIPR</name>
<evidence type="ECO:0000313" key="2">
    <source>
        <dbReference type="EMBL" id="PNX75424.1"/>
    </source>
</evidence>
<reference evidence="2 3" key="2">
    <citation type="journal article" date="2017" name="Front. Plant Sci.">
        <title>Gene Classification and Mining of Molecular Markers Useful in Red Clover (Trifolium pratense) Breeding.</title>
        <authorList>
            <person name="Istvanek J."/>
            <person name="Dluhosova J."/>
            <person name="Dluhos P."/>
            <person name="Patkova L."/>
            <person name="Nedelnik J."/>
            <person name="Repkova J."/>
        </authorList>
    </citation>
    <scope>NUCLEOTIDE SEQUENCE [LARGE SCALE GENOMIC DNA]</scope>
    <source>
        <strain evidence="3">cv. Tatra</strain>
        <tissue evidence="2">Young leaves</tissue>
    </source>
</reference>
<organism evidence="2 3">
    <name type="scientific">Trifolium pratense</name>
    <name type="common">Red clover</name>
    <dbReference type="NCBI Taxonomy" id="57577"/>
    <lineage>
        <taxon>Eukaryota</taxon>
        <taxon>Viridiplantae</taxon>
        <taxon>Streptophyta</taxon>
        <taxon>Embryophyta</taxon>
        <taxon>Tracheophyta</taxon>
        <taxon>Spermatophyta</taxon>
        <taxon>Magnoliopsida</taxon>
        <taxon>eudicotyledons</taxon>
        <taxon>Gunneridae</taxon>
        <taxon>Pentapetalae</taxon>
        <taxon>rosids</taxon>
        <taxon>fabids</taxon>
        <taxon>Fabales</taxon>
        <taxon>Fabaceae</taxon>
        <taxon>Papilionoideae</taxon>
        <taxon>50 kb inversion clade</taxon>
        <taxon>NPAAA clade</taxon>
        <taxon>Hologalegina</taxon>
        <taxon>IRL clade</taxon>
        <taxon>Trifolieae</taxon>
        <taxon>Trifolium</taxon>
    </lineage>
</organism>
<proteinExistence type="predicted"/>
<feature type="region of interest" description="Disordered" evidence="1">
    <location>
        <begin position="37"/>
        <end position="62"/>
    </location>
</feature>
<dbReference type="AlphaFoldDB" id="A0A2K3LA77"/>
<evidence type="ECO:0000313" key="3">
    <source>
        <dbReference type="Proteomes" id="UP000236291"/>
    </source>
</evidence>
<protein>
    <submittedName>
        <fullName evidence="2">Uncharacterized protein</fullName>
    </submittedName>
</protein>